<keyword evidence="1" id="KW-0472">Membrane</keyword>
<keyword evidence="1" id="KW-0812">Transmembrane</keyword>
<protein>
    <submittedName>
        <fullName evidence="2">Uncharacterized protein</fullName>
    </submittedName>
</protein>
<dbReference type="EMBL" id="JASZZX010000109">
    <property type="protein sequence ID" value="MDM3930549.1"/>
    <property type="molecule type" value="Genomic_DNA"/>
</dbReference>
<evidence type="ECO:0000256" key="1">
    <source>
        <dbReference type="SAM" id="Phobius"/>
    </source>
</evidence>
<name>A0ABT7PBA3_MYCIT</name>
<feature type="non-terminal residue" evidence="2">
    <location>
        <position position="1"/>
    </location>
</feature>
<keyword evidence="1" id="KW-1133">Transmembrane helix</keyword>
<evidence type="ECO:0000313" key="2">
    <source>
        <dbReference type="EMBL" id="MDM3930549.1"/>
    </source>
</evidence>
<feature type="transmembrane region" description="Helical" evidence="1">
    <location>
        <begin position="35"/>
        <end position="56"/>
    </location>
</feature>
<evidence type="ECO:0000313" key="3">
    <source>
        <dbReference type="Proteomes" id="UP001529272"/>
    </source>
</evidence>
<reference evidence="2 3" key="1">
    <citation type="submission" date="2023-06" db="EMBL/GenBank/DDBJ databases">
        <title>Itaconate inhibition of nontuberculous mycobacteria.</title>
        <authorList>
            <person name="Breen P."/>
            <person name="Zimbric M."/>
            <person name="Caverly L."/>
        </authorList>
    </citation>
    <scope>NUCLEOTIDE SEQUENCE [LARGE SCALE GENOMIC DNA]</scope>
    <source>
        <strain evidence="2 3">FLAC1071</strain>
    </source>
</reference>
<sequence>RLLPHERRQTPKGATQTNLGITARAGYFHLATSGYFNLAIDTFCWIGMGMIMWMMMRSNHGANRVSDTPSAAWWHLAGEVPHDVQGWLKGERDYRHLMRLWSRRCWPGAAVGYAEQPMW</sequence>
<dbReference type="RefSeq" id="WP_289115879.1">
    <property type="nucleotide sequence ID" value="NZ_JASZZX010000109.1"/>
</dbReference>
<proteinExistence type="predicted"/>
<dbReference type="Proteomes" id="UP001529272">
    <property type="component" value="Unassembled WGS sequence"/>
</dbReference>
<reference evidence="3" key="2">
    <citation type="submission" date="2023-06" db="EMBL/GenBank/DDBJ databases">
        <title>Itaconate inhibition of nontuberculous mycobacteria.</title>
        <authorList>
            <person name="Spilker T."/>
        </authorList>
    </citation>
    <scope>NUCLEOTIDE SEQUENCE [LARGE SCALE GENOMIC DNA]</scope>
    <source>
        <strain evidence="3">FLAC1071</strain>
    </source>
</reference>
<keyword evidence="3" id="KW-1185">Reference proteome</keyword>
<gene>
    <name evidence="2" type="ORF">QRB35_32130</name>
</gene>
<organism evidence="2 3">
    <name type="scientific">Mycobacterium intracellulare subsp. chimaera</name>
    <dbReference type="NCBI Taxonomy" id="222805"/>
    <lineage>
        <taxon>Bacteria</taxon>
        <taxon>Bacillati</taxon>
        <taxon>Actinomycetota</taxon>
        <taxon>Actinomycetes</taxon>
        <taxon>Mycobacteriales</taxon>
        <taxon>Mycobacteriaceae</taxon>
        <taxon>Mycobacterium</taxon>
        <taxon>Mycobacterium avium complex (MAC)</taxon>
    </lineage>
</organism>
<comment type="caution">
    <text evidence="2">The sequence shown here is derived from an EMBL/GenBank/DDBJ whole genome shotgun (WGS) entry which is preliminary data.</text>
</comment>
<accession>A0ABT7PBA3</accession>